<gene>
    <name evidence="3" type="ORF">DWV06_13310</name>
</gene>
<dbReference type="PANTHER" id="PTHR43300:SF11">
    <property type="entry name" value="ACETYLTRANSFERASE RV3034C-RELATED"/>
    <property type="match status" value="1"/>
</dbReference>
<comment type="caution">
    <text evidence="3">The sequence shown here is derived from an EMBL/GenBank/DDBJ whole genome shotgun (WGS) entry which is preliminary data.</text>
</comment>
<reference evidence="3 4" key="1">
    <citation type="submission" date="2018-07" db="EMBL/GenBank/DDBJ databases">
        <title>Anaerosacharophilus polymeroproducens gen. nov. sp. nov., an anaerobic bacterium isolated from salt field.</title>
        <authorList>
            <person name="Kim W."/>
            <person name="Yang S.-H."/>
            <person name="Oh J."/>
            <person name="Lee J.-H."/>
            <person name="Kwon K.K."/>
        </authorList>
    </citation>
    <scope>NUCLEOTIDE SEQUENCE [LARGE SCALE GENOMIC DNA]</scope>
    <source>
        <strain evidence="3 4">MCWD5</strain>
    </source>
</reference>
<evidence type="ECO:0000256" key="1">
    <source>
        <dbReference type="ARBA" id="ARBA00022679"/>
    </source>
</evidence>
<accession>A0A371AT78</accession>
<proteinExistence type="predicted"/>
<organism evidence="3 4">
    <name type="scientific">Anaerosacchariphilus polymeriproducens</name>
    <dbReference type="NCBI Taxonomy" id="1812858"/>
    <lineage>
        <taxon>Bacteria</taxon>
        <taxon>Bacillati</taxon>
        <taxon>Bacillota</taxon>
        <taxon>Clostridia</taxon>
        <taxon>Lachnospirales</taxon>
        <taxon>Lachnospiraceae</taxon>
        <taxon>Anaerosacchariphilus</taxon>
    </lineage>
</organism>
<dbReference type="OrthoDB" id="9801697at2"/>
<dbReference type="InterPro" id="IPR011004">
    <property type="entry name" value="Trimer_LpxA-like_sf"/>
</dbReference>
<name>A0A371AT78_9FIRM</name>
<evidence type="ECO:0000313" key="4">
    <source>
        <dbReference type="Proteomes" id="UP000255036"/>
    </source>
</evidence>
<sequence length="211" mass="23701">MTKMKLVLKTILLFPIRLFSKISPLALIRNSKIEKKSAILSGTRFYNSSIDNFSYLGRRCFVDHAQIGKFCSIADNCYIGLASHPTSWISTSTTFYAGKNVLRTNFTDKNYAVIKNTIIENDVWIGMNVCILSGIHIGTGAILGAGAVITKDVEPYAIVAGNPAKLIRYRFDESTRELLLKSKWWEKDAKFLKDAANHIENVEQFLSKLNV</sequence>
<dbReference type="AlphaFoldDB" id="A0A371AT78"/>
<dbReference type="Gene3D" id="2.160.10.10">
    <property type="entry name" value="Hexapeptide repeat proteins"/>
    <property type="match status" value="1"/>
</dbReference>
<dbReference type="Pfam" id="PF00132">
    <property type="entry name" value="Hexapep"/>
    <property type="match status" value="1"/>
</dbReference>
<dbReference type="EMBL" id="QRCT01000048">
    <property type="protein sequence ID" value="RDU22742.1"/>
    <property type="molecule type" value="Genomic_DNA"/>
</dbReference>
<dbReference type="GO" id="GO:0016740">
    <property type="term" value="F:transferase activity"/>
    <property type="evidence" value="ECO:0007669"/>
    <property type="project" value="UniProtKB-KW"/>
</dbReference>
<dbReference type="PANTHER" id="PTHR43300">
    <property type="entry name" value="ACETYLTRANSFERASE"/>
    <property type="match status" value="1"/>
</dbReference>
<keyword evidence="2" id="KW-0677">Repeat</keyword>
<dbReference type="InterPro" id="IPR018357">
    <property type="entry name" value="Hexapep_transf_CS"/>
</dbReference>
<keyword evidence="1 3" id="KW-0808">Transferase</keyword>
<dbReference type="CDD" id="cd03349">
    <property type="entry name" value="LbH_XAT"/>
    <property type="match status" value="1"/>
</dbReference>
<dbReference type="InterPro" id="IPR050179">
    <property type="entry name" value="Trans_hexapeptide_repeat"/>
</dbReference>
<dbReference type="PROSITE" id="PS00101">
    <property type="entry name" value="HEXAPEP_TRANSFERASES"/>
    <property type="match status" value="1"/>
</dbReference>
<dbReference type="RefSeq" id="WP_115482676.1">
    <property type="nucleotide sequence ID" value="NZ_QRCT01000048.1"/>
</dbReference>
<dbReference type="InterPro" id="IPR001451">
    <property type="entry name" value="Hexapep"/>
</dbReference>
<evidence type="ECO:0000313" key="3">
    <source>
        <dbReference type="EMBL" id="RDU22742.1"/>
    </source>
</evidence>
<dbReference type="Proteomes" id="UP000255036">
    <property type="component" value="Unassembled WGS sequence"/>
</dbReference>
<protein>
    <submittedName>
        <fullName evidence="3">Antibiotic acetyltransferase</fullName>
    </submittedName>
</protein>
<keyword evidence="4" id="KW-1185">Reference proteome</keyword>
<evidence type="ECO:0000256" key="2">
    <source>
        <dbReference type="ARBA" id="ARBA00022737"/>
    </source>
</evidence>
<dbReference type="SUPFAM" id="SSF51161">
    <property type="entry name" value="Trimeric LpxA-like enzymes"/>
    <property type="match status" value="1"/>
</dbReference>